<sequence length="220" mass="25469">MAIPFNVYHKAEYPSSSALFRYEKESLSTIWDFCNMDWICFTQKHPSLQGPKELDFEHGLKKLCTNKQYYHELLRNLLLVSYGMKRERCVINDGRLDALLAEFYRLLCCLVLFVYDPSLFDNKTPSEVSKQIDYDMEIPSNASAASLFSDTKKSNEAKDGGFEEPPAYSLVDQNKSTSDNRTTASKARFDQLVQNPLLSQWKTPMDIVHTMDELYKRSQK</sequence>
<evidence type="ECO:0000313" key="2">
    <source>
        <dbReference type="Proteomes" id="UP001165064"/>
    </source>
</evidence>
<dbReference type="Proteomes" id="UP001165064">
    <property type="component" value="Unassembled WGS sequence"/>
</dbReference>
<evidence type="ECO:0000313" key="1">
    <source>
        <dbReference type="EMBL" id="GME86794.1"/>
    </source>
</evidence>
<gene>
    <name evidence="1" type="ORF">Amon02_000809700</name>
</gene>
<dbReference type="EMBL" id="BSXS01006999">
    <property type="protein sequence ID" value="GME86794.1"/>
    <property type="molecule type" value="Genomic_DNA"/>
</dbReference>
<keyword evidence="2" id="KW-1185">Reference proteome</keyword>
<reference evidence="1" key="1">
    <citation type="submission" date="2023-04" db="EMBL/GenBank/DDBJ databases">
        <title>Ambrosiozyma monospora NBRC 10751.</title>
        <authorList>
            <person name="Ichikawa N."/>
            <person name="Sato H."/>
            <person name="Tonouchi N."/>
        </authorList>
    </citation>
    <scope>NUCLEOTIDE SEQUENCE</scope>
    <source>
        <strain evidence="1">NBRC 10751</strain>
    </source>
</reference>
<name>A0ACB5TDP7_AMBMO</name>
<comment type="caution">
    <text evidence="1">The sequence shown here is derived from an EMBL/GenBank/DDBJ whole genome shotgun (WGS) entry which is preliminary data.</text>
</comment>
<organism evidence="1 2">
    <name type="scientific">Ambrosiozyma monospora</name>
    <name type="common">Yeast</name>
    <name type="synonym">Endomycopsis monosporus</name>
    <dbReference type="NCBI Taxonomy" id="43982"/>
    <lineage>
        <taxon>Eukaryota</taxon>
        <taxon>Fungi</taxon>
        <taxon>Dikarya</taxon>
        <taxon>Ascomycota</taxon>
        <taxon>Saccharomycotina</taxon>
        <taxon>Pichiomycetes</taxon>
        <taxon>Pichiales</taxon>
        <taxon>Pichiaceae</taxon>
        <taxon>Ambrosiozyma</taxon>
    </lineage>
</organism>
<protein>
    <submittedName>
        <fullName evidence="1">Unnamed protein product</fullName>
    </submittedName>
</protein>
<accession>A0ACB5TDP7</accession>
<proteinExistence type="predicted"/>